<organism evidence="2 4">
    <name type="scientific">Perkinsus olseni</name>
    <name type="common">Perkinsus atlanticus</name>
    <dbReference type="NCBI Taxonomy" id="32597"/>
    <lineage>
        <taxon>Eukaryota</taxon>
        <taxon>Sar</taxon>
        <taxon>Alveolata</taxon>
        <taxon>Perkinsozoa</taxon>
        <taxon>Perkinsea</taxon>
        <taxon>Perkinsida</taxon>
        <taxon>Perkinsidae</taxon>
        <taxon>Perkinsus</taxon>
    </lineage>
</organism>
<protein>
    <submittedName>
        <fullName evidence="2">Uncharacterized protein</fullName>
    </submittedName>
</protein>
<dbReference type="GO" id="GO:0005634">
    <property type="term" value="C:nucleus"/>
    <property type="evidence" value="ECO:0007669"/>
    <property type="project" value="TreeGrafter"/>
</dbReference>
<dbReference type="Proteomes" id="UP000572268">
    <property type="component" value="Unassembled WGS sequence"/>
</dbReference>
<dbReference type="GO" id="GO:0005737">
    <property type="term" value="C:cytoplasm"/>
    <property type="evidence" value="ECO:0007669"/>
    <property type="project" value="TreeGrafter"/>
</dbReference>
<evidence type="ECO:0000313" key="3">
    <source>
        <dbReference type="EMBL" id="KAF4672062.1"/>
    </source>
</evidence>
<reference evidence="4 5" key="1">
    <citation type="submission" date="2020-04" db="EMBL/GenBank/DDBJ databases">
        <title>Perkinsus olseni comparative genomics.</title>
        <authorList>
            <person name="Bogema D.R."/>
        </authorList>
    </citation>
    <scope>NUCLEOTIDE SEQUENCE [LARGE SCALE GENOMIC DNA]</scope>
    <source>
        <strain evidence="2">ATCC PRA-179</strain>
        <strain evidence="3">ATCC PRA-31</strain>
    </source>
</reference>
<dbReference type="PANTHER" id="PTHR11215">
    <property type="entry name" value="METAL DEPENDENT HYDROLASE - RELATED"/>
    <property type="match status" value="1"/>
</dbReference>
<evidence type="ECO:0000313" key="4">
    <source>
        <dbReference type="Proteomes" id="UP000570595"/>
    </source>
</evidence>
<dbReference type="AlphaFoldDB" id="A0A7J6MC32"/>
<dbReference type="EMBL" id="JABANN010000088">
    <property type="protein sequence ID" value="KAF4672062.1"/>
    <property type="molecule type" value="Genomic_DNA"/>
</dbReference>
<accession>A0A7J6MC32</accession>
<evidence type="ECO:0000313" key="2">
    <source>
        <dbReference type="EMBL" id="KAF4668936.1"/>
    </source>
</evidence>
<dbReference type="Pfam" id="PF03690">
    <property type="entry name" value="MYG1_exonuc"/>
    <property type="match status" value="1"/>
</dbReference>
<dbReference type="PANTHER" id="PTHR11215:SF1">
    <property type="entry name" value="MYG1 EXONUCLEASE"/>
    <property type="match status" value="1"/>
</dbReference>
<dbReference type="EMBL" id="JABAHT010000030">
    <property type="protein sequence ID" value="KAF4668936.1"/>
    <property type="molecule type" value="Genomic_DNA"/>
</dbReference>
<dbReference type="InterPro" id="IPR003226">
    <property type="entry name" value="MYG1_exonuclease"/>
</dbReference>
<dbReference type="OrthoDB" id="10265310at2759"/>
<name>A0A7J6MC32_PEROL</name>
<comment type="similarity">
    <text evidence="1">Belongs to the MYG1 family.</text>
</comment>
<sequence length="351" mass="39259">MASATLPSIRPVTIATHSGKFHCDEVLGTVMLDKILGGPKNYNLVRTRNPEVISKADIVIDVGAEFDPARRRFDHHQRTFTERFDDDNRVSKLSSAGLVYKYFGRQMLRSAYDVADDRKLDILYKKLYNDFIESVDAIDNGVPIAEEAARYRVFTDLASRVSRRNPRWNEADVTPEMEVERFRQAMAVCEEELSAQVDTILLSFIPARDIVEEAIEKRFEVHPSGRVIHLSHGCPFAEHIFEIEREKGLATEASKNGDATKRKADSSSILYVIYSDATGGYRVQAVGVEGHNFLSRKPLPSRFRGVRDEDLSKLAGIDGLIFVHASGFIGGAKTYEGAVKLAGMGIDEDED</sequence>
<gene>
    <name evidence="3" type="ORF">FOL46_009521</name>
    <name evidence="2" type="ORF">FOZ61_005447</name>
</gene>
<comment type="caution">
    <text evidence="2">The sequence shown here is derived from an EMBL/GenBank/DDBJ whole genome shotgun (WGS) entry which is preliminary data.</text>
</comment>
<proteinExistence type="inferred from homology"/>
<evidence type="ECO:0000256" key="1">
    <source>
        <dbReference type="ARBA" id="ARBA00010105"/>
    </source>
</evidence>
<dbReference type="Proteomes" id="UP000570595">
    <property type="component" value="Unassembled WGS sequence"/>
</dbReference>
<evidence type="ECO:0000313" key="5">
    <source>
        <dbReference type="Proteomes" id="UP000572268"/>
    </source>
</evidence>